<reference evidence="1 2" key="1">
    <citation type="journal article" date="2015" name="Nature">
        <title>rRNA introns, odd ribosomes, and small enigmatic genomes across a large radiation of phyla.</title>
        <authorList>
            <person name="Brown C.T."/>
            <person name="Hug L.A."/>
            <person name="Thomas B.C."/>
            <person name="Sharon I."/>
            <person name="Castelle C.J."/>
            <person name="Singh A."/>
            <person name="Wilkins M.J."/>
            <person name="Williams K.H."/>
            <person name="Banfield J.F."/>
        </authorList>
    </citation>
    <scope>NUCLEOTIDE SEQUENCE [LARGE SCALE GENOMIC DNA]</scope>
</reference>
<dbReference type="STRING" id="1618490.US90_C0018G0016"/>
<gene>
    <name evidence="1" type="ORF">US90_C0018G0016</name>
</gene>
<dbReference type="SUPFAM" id="SSF56784">
    <property type="entry name" value="HAD-like"/>
    <property type="match status" value="1"/>
</dbReference>
<sequence>MLPIEEMGKKDLENIKMLCFDSDGVTVEKGTKFLDSGWTITQDLSPEMGNKMLKLKDKFWINVTSGRNLEFLKKRYELVLGDKFSLQAEIGNIGWYKDGEFRELWSEYELERVEKIRKILEEKLLRMDDFIAFEEKEMIITIHAKNEIELINKTVKENDEKGWLYCWWNGEAYDIGPKRFNKASGLKKMADILGINMDEIMIVGNGINDRDMRNGVGIDVSTDPKSLKADFWTEGEEVGGEKLVDRILKLV</sequence>
<accession>A0A0G0JR29</accession>
<dbReference type="PANTHER" id="PTHR10000:SF25">
    <property type="entry name" value="PHOSPHATASE YKRA-RELATED"/>
    <property type="match status" value="1"/>
</dbReference>
<dbReference type="InterPro" id="IPR036412">
    <property type="entry name" value="HAD-like_sf"/>
</dbReference>
<dbReference type="GO" id="GO:0016791">
    <property type="term" value="F:phosphatase activity"/>
    <property type="evidence" value="ECO:0007669"/>
    <property type="project" value="TreeGrafter"/>
</dbReference>
<proteinExistence type="predicted"/>
<dbReference type="Pfam" id="PF08282">
    <property type="entry name" value="Hydrolase_3"/>
    <property type="match status" value="1"/>
</dbReference>
<evidence type="ECO:0000313" key="2">
    <source>
        <dbReference type="Proteomes" id="UP000034406"/>
    </source>
</evidence>
<name>A0A0G0JR29_9BACT</name>
<dbReference type="PANTHER" id="PTHR10000">
    <property type="entry name" value="PHOSPHOSERINE PHOSPHATASE"/>
    <property type="match status" value="1"/>
</dbReference>
<dbReference type="Proteomes" id="UP000034406">
    <property type="component" value="Unassembled WGS sequence"/>
</dbReference>
<evidence type="ECO:0000313" key="1">
    <source>
        <dbReference type="EMBL" id="KKQ69172.1"/>
    </source>
</evidence>
<dbReference type="GO" id="GO:0000287">
    <property type="term" value="F:magnesium ion binding"/>
    <property type="evidence" value="ECO:0007669"/>
    <property type="project" value="TreeGrafter"/>
</dbReference>
<dbReference type="InterPro" id="IPR023214">
    <property type="entry name" value="HAD_sf"/>
</dbReference>
<dbReference type="Gene3D" id="3.90.1070.10">
    <property type="match status" value="1"/>
</dbReference>
<dbReference type="AlphaFoldDB" id="A0A0G0JR29"/>
<dbReference type="Gene3D" id="3.40.50.1000">
    <property type="entry name" value="HAD superfamily/HAD-like"/>
    <property type="match status" value="1"/>
</dbReference>
<dbReference type="GO" id="GO:0005829">
    <property type="term" value="C:cytosol"/>
    <property type="evidence" value="ECO:0007669"/>
    <property type="project" value="TreeGrafter"/>
</dbReference>
<organism evidence="1 2">
    <name type="scientific">Candidatus Shapirobacteria bacterium GW2011_GWE2_38_30</name>
    <dbReference type="NCBI Taxonomy" id="1618490"/>
    <lineage>
        <taxon>Bacteria</taxon>
        <taxon>Candidatus Shapironibacteriota</taxon>
    </lineage>
</organism>
<dbReference type="EMBL" id="LBUT01000018">
    <property type="protein sequence ID" value="KKQ69172.1"/>
    <property type="molecule type" value="Genomic_DNA"/>
</dbReference>
<protein>
    <submittedName>
        <fullName evidence="1">Uncharacterized protein</fullName>
    </submittedName>
</protein>
<comment type="caution">
    <text evidence="1">The sequence shown here is derived from an EMBL/GenBank/DDBJ whole genome shotgun (WGS) entry which is preliminary data.</text>
</comment>